<comment type="subcellular location">
    <subcellularLocation>
        <location evidence="7">Cell inner membrane</location>
    </subcellularLocation>
    <subcellularLocation>
        <location evidence="1">Membrane</location>
    </subcellularLocation>
</comment>
<dbReference type="InterPro" id="IPR004635">
    <property type="entry name" value="Pept_S49_SppA"/>
</dbReference>
<dbReference type="InterPro" id="IPR029045">
    <property type="entry name" value="ClpP/crotonase-like_dom_sf"/>
</dbReference>
<feature type="domain" description="Peptidase S49" evidence="9">
    <location>
        <begin position="132"/>
        <end position="281"/>
    </location>
</feature>
<dbReference type="InterPro" id="IPR004634">
    <property type="entry name" value="Pept_S49_pIV"/>
</dbReference>
<dbReference type="EC" id="3.4.21.-" evidence="7"/>
<feature type="active site" description="Proton donor/acceptor" evidence="8">
    <location>
        <position position="200"/>
    </location>
</feature>
<comment type="caution">
    <text evidence="10">The sequence shown here is derived from an EMBL/GenBank/DDBJ whole genome shotgun (WGS) entry which is preliminary data.</text>
</comment>
<dbReference type="EMBL" id="PVWO01000283">
    <property type="protein sequence ID" value="PSB54092.1"/>
    <property type="molecule type" value="Genomic_DNA"/>
</dbReference>
<dbReference type="AlphaFoldDB" id="A0A2T1GA10"/>
<comment type="similarity">
    <text evidence="2 7">Belongs to the peptidase S49 family.</text>
</comment>
<evidence type="ECO:0000313" key="11">
    <source>
        <dbReference type="Proteomes" id="UP000238937"/>
    </source>
</evidence>
<dbReference type="Pfam" id="PF01343">
    <property type="entry name" value="Peptidase_S49"/>
    <property type="match status" value="2"/>
</dbReference>
<dbReference type="SUPFAM" id="SSF52096">
    <property type="entry name" value="ClpP/crotonase"/>
    <property type="match status" value="2"/>
</dbReference>
<proteinExistence type="inferred from homology"/>
<keyword evidence="3 7" id="KW-0645">Protease</keyword>
<evidence type="ECO:0000259" key="9">
    <source>
        <dbReference type="Pfam" id="PF01343"/>
    </source>
</evidence>
<dbReference type="InterPro" id="IPR047217">
    <property type="entry name" value="S49_SppA_67K_type_N"/>
</dbReference>
<feature type="domain" description="Peptidase S49" evidence="9">
    <location>
        <begin position="379"/>
        <end position="530"/>
    </location>
</feature>
<evidence type="ECO:0000256" key="8">
    <source>
        <dbReference type="PIRSR" id="PIRSR001217-1"/>
    </source>
</evidence>
<dbReference type="CDD" id="cd07018">
    <property type="entry name" value="S49_SppA_67K_type"/>
    <property type="match status" value="1"/>
</dbReference>
<evidence type="ECO:0000256" key="3">
    <source>
        <dbReference type="ARBA" id="ARBA00022670"/>
    </source>
</evidence>
<evidence type="ECO:0000313" key="10">
    <source>
        <dbReference type="EMBL" id="PSB54092.1"/>
    </source>
</evidence>
<dbReference type="CDD" id="cd07023">
    <property type="entry name" value="S49_Sppa_N_C"/>
    <property type="match status" value="1"/>
</dbReference>
<evidence type="ECO:0000256" key="7">
    <source>
        <dbReference type="PIRNR" id="PIRNR001217"/>
    </source>
</evidence>
<dbReference type="PANTHER" id="PTHR33209">
    <property type="entry name" value="PROTEASE 4"/>
    <property type="match status" value="1"/>
</dbReference>
<evidence type="ECO:0000256" key="4">
    <source>
        <dbReference type="ARBA" id="ARBA00022801"/>
    </source>
</evidence>
<dbReference type="NCBIfam" id="TIGR00706">
    <property type="entry name" value="SppA_dom"/>
    <property type="match status" value="1"/>
</dbReference>
<keyword evidence="6 7" id="KW-0472">Membrane</keyword>
<keyword evidence="5" id="KW-0720">Serine protease</keyword>
<evidence type="ECO:0000256" key="2">
    <source>
        <dbReference type="ARBA" id="ARBA00008683"/>
    </source>
</evidence>
<dbReference type="GO" id="GO:0006465">
    <property type="term" value="P:signal peptide processing"/>
    <property type="evidence" value="ECO:0007669"/>
    <property type="project" value="InterPro"/>
</dbReference>
<gene>
    <name evidence="10" type="primary">sppA</name>
    <name evidence="10" type="ORF">C7B77_19035</name>
</gene>
<evidence type="ECO:0000256" key="5">
    <source>
        <dbReference type="ARBA" id="ARBA00022825"/>
    </source>
</evidence>
<dbReference type="OrthoDB" id="9764363at2"/>
<dbReference type="GO" id="GO:0008236">
    <property type="term" value="F:serine-type peptidase activity"/>
    <property type="evidence" value="ECO:0007669"/>
    <property type="project" value="UniProtKB-KW"/>
</dbReference>
<evidence type="ECO:0000256" key="1">
    <source>
        <dbReference type="ARBA" id="ARBA00004370"/>
    </source>
</evidence>
<dbReference type="PANTHER" id="PTHR33209:SF1">
    <property type="entry name" value="PEPTIDASE S49 DOMAIN-CONTAINING PROTEIN"/>
    <property type="match status" value="1"/>
</dbReference>
<dbReference type="PIRSF" id="PIRSF001217">
    <property type="entry name" value="Protease_4_SppA"/>
    <property type="match status" value="1"/>
</dbReference>
<reference evidence="10 11" key="1">
    <citation type="submission" date="2018-03" db="EMBL/GenBank/DDBJ databases">
        <title>The ancient ancestry and fast evolution of plastids.</title>
        <authorList>
            <person name="Moore K.R."/>
            <person name="Magnabosco C."/>
            <person name="Momper L."/>
            <person name="Gold D.A."/>
            <person name="Bosak T."/>
            <person name="Fournier G.P."/>
        </authorList>
    </citation>
    <scope>NUCLEOTIDE SEQUENCE [LARGE SCALE GENOMIC DNA]</scope>
    <source>
        <strain evidence="10 11">CCALA 037</strain>
    </source>
</reference>
<dbReference type="Gene3D" id="3.90.226.10">
    <property type="entry name" value="2-enoyl-CoA Hydratase, Chain A, domain 1"/>
    <property type="match status" value="4"/>
</dbReference>
<keyword evidence="11" id="KW-1185">Reference proteome</keyword>
<accession>A0A2T1GA10</accession>
<dbReference type="RefSeq" id="WP_106308358.1">
    <property type="nucleotide sequence ID" value="NZ_PVWO01000283.1"/>
</dbReference>
<sequence>MRQFLKQALASTIGSLLGLTLFSAVSLTLVTVTIGALIQSATNREETKVPERSILTIDLSRSIVDLNPGKSLQETIAGETTRVTELKSILNAIDAAAKDKRIVAIYLDGSSGKLSTTGFATLKEVRTALERFRAAGKQIIAYNIDMDKRDYYLSSVADRIYINPMGSVDLNGFRSEMMFFKNAFNKYGIGVEVVRVGKYKSAGETWSLDKFSPEARQETQQLLNNLWNEFKTTVGTSRKLTPETLQKIADDRGVLTAQQSIANKLVDKTAYQDEILTQLKKIGGTDKEDTNNYRKISVSDYADVANKTATNSGKKIAVLYAQGNIVNGEGLPGQIGGNSLARQLRELRADKDVKAVVLRVNSPGGSALASDIIQREVRLLQKAKPVVVSMGDVAASGGYWISTYSNKIFAESNTITGSIGVIGTSFNYQKLANNNGITWDVVKTSKLADSMTISRPSTPQELAISQQRVNDIYDEFLNKVAESRKLPKQKVAEIAQGRIWSGIDAKKIGLVDNIGGLNDAIAYAAETAKLGKDWELEEYPEVEGWDEKLIKQLGGGKEARILQAQDPLTTELLKVKNELSILNSFNDPNHVYVRLPFNFNLD</sequence>
<protein>
    <recommendedName>
        <fullName evidence="7">Protease 4</fullName>
        <ecNumber evidence="7">3.4.21.-</ecNumber>
    </recommendedName>
    <alternativeName>
        <fullName evidence="7">Endopeptidase IV</fullName>
    </alternativeName>
    <alternativeName>
        <fullName evidence="7">Protease IV</fullName>
    </alternativeName>
    <alternativeName>
        <fullName evidence="7">Signal peptide peptidase</fullName>
    </alternativeName>
</protein>
<dbReference type="Proteomes" id="UP000238937">
    <property type="component" value="Unassembled WGS sequence"/>
</dbReference>
<evidence type="ECO:0000256" key="6">
    <source>
        <dbReference type="ARBA" id="ARBA00023136"/>
    </source>
</evidence>
<organism evidence="10 11">
    <name type="scientific">Chamaesiphon polymorphus CCALA 037</name>
    <dbReference type="NCBI Taxonomy" id="2107692"/>
    <lineage>
        <taxon>Bacteria</taxon>
        <taxon>Bacillati</taxon>
        <taxon>Cyanobacteriota</taxon>
        <taxon>Cyanophyceae</taxon>
        <taxon>Gomontiellales</taxon>
        <taxon>Chamaesiphonaceae</taxon>
        <taxon>Chamaesiphon</taxon>
    </lineage>
</organism>
<name>A0A2T1GA10_9CYAN</name>
<dbReference type="NCBIfam" id="TIGR00705">
    <property type="entry name" value="SppA_67K"/>
    <property type="match status" value="1"/>
</dbReference>
<keyword evidence="4 7" id="KW-0378">Hydrolase</keyword>
<keyword evidence="7" id="KW-1003">Cell membrane</keyword>
<feature type="active site" description="Nucleophile" evidence="8">
    <location>
        <position position="396"/>
    </location>
</feature>
<dbReference type="GO" id="GO:0005886">
    <property type="term" value="C:plasma membrane"/>
    <property type="evidence" value="ECO:0007669"/>
    <property type="project" value="UniProtKB-SubCell"/>
</dbReference>
<dbReference type="InterPro" id="IPR002142">
    <property type="entry name" value="Peptidase_S49"/>
</dbReference>
<keyword evidence="7" id="KW-0997">Cell inner membrane</keyword>
<dbReference type="InterPro" id="IPR047272">
    <property type="entry name" value="S49_SppA_C"/>
</dbReference>